<protein>
    <submittedName>
        <fullName evidence="1">Oidioi.mRNA.OKI2018_I69.chr2.g6468.t1.cds</fullName>
    </submittedName>
</protein>
<proteinExistence type="predicted"/>
<name>A0ABN7T5F7_OIKDI</name>
<keyword evidence="2" id="KW-1185">Reference proteome</keyword>
<evidence type="ECO:0000313" key="2">
    <source>
        <dbReference type="Proteomes" id="UP001158576"/>
    </source>
</evidence>
<organism evidence="1 2">
    <name type="scientific">Oikopleura dioica</name>
    <name type="common">Tunicate</name>
    <dbReference type="NCBI Taxonomy" id="34765"/>
    <lineage>
        <taxon>Eukaryota</taxon>
        <taxon>Metazoa</taxon>
        <taxon>Chordata</taxon>
        <taxon>Tunicata</taxon>
        <taxon>Appendicularia</taxon>
        <taxon>Copelata</taxon>
        <taxon>Oikopleuridae</taxon>
        <taxon>Oikopleura</taxon>
    </lineage>
</organism>
<gene>
    <name evidence="1" type="ORF">OKIOD_LOCUS15233</name>
</gene>
<accession>A0ABN7T5F7</accession>
<dbReference type="EMBL" id="OU015567">
    <property type="protein sequence ID" value="CAG5112227.1"/>
    <property type="molecule type" value="Genomic_DNA"/>
</dbReference>
<evidence type="ECO:0000313" key="1">
    <source>
        <dbReference type="EMBL" id="CAG5112227.1"/>
    </source>
</evidence>
<dbReference type="Proteomes" id="UP001158576">
    <property type="component" value="Chromosome 2"/>
</dbReference>
<reference evidence="1 2" key="1">
    <citation type="submission" date="2021-04" db="EMBL/GenBank/DDBJ databases">
        <authorList>
            <person name="Bliznina A."/>
        </authorList>
    </citation>
    <scope>NUCLEOTIDE SEQUENCE [LARGE SCALE GENOMIC DNA]</scope>
</reference>
<sequence length="189" mass="22066">MESAKLEKITVPAQSVEASAEDTVDRLKKHPCGSQLAWMLFRAMDEEKFLSFFDSLMPLNDGPIDHLLNETQCMGFLLKRFIDNDLSGRTLRYYNIFKQTYEREPNLSGIAWILKEAKVQEIKERMAKRKADIQRIIDWFHDPFDEIATELREACDQSVQTEDYSDNDEEELTDDQDSPVFYIFHPDAS</sequence>